<comment type="cofactor">
    <cofactor evidence="1">
        <name>pyridoxal 5'-phosphate</name>
        <dbReference type="ChEBI" id="CHEBI:597326"/>
    </cofactor>
</comment>
<name>A0ABX8CS75_9NOCA</name>
<dbReference type="InterPro" id="IPR005814">
    <property type="entry name" value="Aminotrans_3"/>
</dbReference>
<evidence type="ECO:0000256" key="9">
    <source>
        <dbReference type="RuleBase" id="RU003560"/>
    </source>
</evidence>
<proteinExistence type="inferred from homology"/>
<accession>A0ABX8CS75</accession>
<keyword evidence="4 10" id="KW-0032">Aminotransferase</keyword>
<keyword evidence="5 10" id="KW-0808">Transferase</keyword>
<evidence type="ECO:0000313" key="10">
    <source>
        <dbReference type="EMBL" id="QVI21729.1"/>
    </source>
</evidence>
<protein>
    <recommendedName>
        <fullName evidence="8">L-lysine-epsilon aminotransferase</fullName>
        <ecNumber evidence="3">2.6.1.36</ecNumber>
    </recommendedName>
    <alternativeName>
        <fullName evidence="7">Lysine 6-aminotransferase</fullName>
    </alternativeName>
</protein>
<gene>
    <name evidence="10" type="primary">lat</name>
    <name evidence="10" type="ORF">KHQ06_00595</name>
</gene>
<dbReference type="GO" id="GO:0045484">
    <property type="term" value="F:L-lysine 6-transaminase activity"/>
    <property type="evidence" value="ECO:0007669"/>
    <property type="project" value="UniProtKB-EC"/>
</dbReference>
<dbReference type="NCBIfam" id="TIGR03251">
    <property type="entry name" value="LAT_fam"/>
    <property type="match status" value="1"/>
</dbReference>
<keyword evidence="6 9" id="KW-0663">Pyridoxal phosphate</keyword>
<evidence type="ECO:0000313" key="11">
    <source>
        <dbReference type="Proteomes" id="UP000683310"/>
    </source>
</evidence>
<evidence type="ECO:0000256" key="5">
    <source>
        <dbReference type="ARBA" id="ARBA00022679"/>
    </source>
</evidence>
<evidence type="ECO:0000256" key="7">
    <source>
        <dbReference type="ARBA" id="ARBA00030921"/>
    </source>
</evidence>
<evidence type="ECO:0000256" key="6">
    <source>
        <dbReference type="ARBA" id="ARBA00022898"/>
    </source>
</evidence>
<dbReference type="Gene3D" id="3.90.1150.10">
    <property type="entry name" value="Aspartate Aminotransferase, domain 1"/>
    <property type="match status" value="1"/>
</dbReference>
<dbReference type="EC" id="2.6.1.36" evidence="3"/>
<evidence type="ECO:0000256" key="3">
    <source>
        <dbReference type="ARBA" id="ARBA00013071"/>
    </source>
</evidence>
<reference evidence="10 11" key="1">
    <citation type="submission" date="2021-04" db="EMBL/GenBank/DDBJ databases">
        <title>Nocardia tengchongensis.</title>
        <authorList>
            <person name="Zhuang k."/>
            <person name="Ran Y."/>
            <person name="Li W."/>
        </authorList>
    </citation>
    <scope>NUCLEOTIDE SEQUENCE [LARGE SCALE GENOMIC DNA]</scope>
    <source>
        <strain evidence="10 11">CFH S0057</strain>
    </source>
</reference>
<dbReference type="Pfam" id="PF00202">
    <property type="entry name" value="Aminotran_3"/>
    <property type="match status" value="1"/>
</dbReference>
<dbReference type="Proteomes" id="UP000683310">
    <property type="component" value="Chromosome"/>
</dbReference>
<dbReference type="CDD" id="cd00610">
    <property type="entry name" value="OAT_like"/>
    <property type="match status" value="1"/>
</dbReference>
<evidence type="ECO:0000256" key="4">
    <source>
        <dbReference type="ARBA" id="ARBA00022576"/>
    </source>
</evidence>
<dbReference type="InterPro" id="IPR015422">
    <property type="entry name" value="PyrdxlP-dep_Trfase_small"/>
</dbReference>
<dbReference type="PIRSF" id="PIRSF000521">
    <property type="entry name" value="Transaminase_4ab_Lys_Orn"/>
    <property type="match status" value="1"/>
</dbReference>
<evidence type="ECO:0000256" key="1">
    <source>
        <dbReference type="ARBA" id="ARBA00001933"/>
    </source>
</evidence>
<dbReference type="InterPro" id="IPR015424">
    <property type="entry name" value="PyrdxlP-dep_Trfase"/>
</dbReference>
<evidence type="ECO:0000256" key="8">
    <source>
        <dbReference type="ARBA" id="ARBA00050040"/>
    </source>
</evidence>
<dbReference type="InterPro" id="IPR017657">
    <property type="entry name" value="L-lysine_6-transaminase"/>
</dbReference>
<comment type="similarity">
    <text evidence="2 9">Belongs to the class-III pyridoxal-phosphate-dependent aminotransferase family.</text>
</comment>
<keyword evidence="11" id="KW-1185">Reference proteome</keyword>
<dbReference type="SUPFAM" id="SSF53383">
    <property type="entry name" value="PLP-dependent transferases"/>
    <property type="match status" value="1"/>
</dbReference>
<sequence>MTLELDRLGAAAETTVVTPARVHEILSASILADGFDLVLDLRESRGRRLVDARDGTSYLDMFGFFASSALGMNHPALLGDKLFLSGLTAAALNKPSNSDVYTVEMARFVDTFVRVLGDPRLPHLFFIDGGALAVENALKAAFDWKSRHNETHGRSAELGTRVLHLTGAFHGRSGYTLSLTNTDPVKTARFPKFDWPRIDTPYMGPDHPDIEAAERHALDQARRAFAENPHDIACFIAEPIQGEGGDRHLRPEFLRAIQALCHEYDALFVLDEVQTGVGMTGTTWAYQQLGLEPDIVAFGKKTQVCGIMAGGRVDEVPGNVFHVSSRLNSTWGGNLADMVRARRVFEVIEHEDLVARARELGPHLLDRLIELSTAHAEVTDPRGRGLMCAITLESAPLRNDVVTRLREEEQILILGTGERGIRFRPPLTVTEAELDEAVDALDRVLG</sequence>
<dbReference type="Gene3D" id="3.40.640.10">
    <property type="entry name" value="Type I PLP-dependent aspartate aminotransferase-like (Major domain)"/>
    <property type="match status" value="1"/>
</dbReference>
<dbReference type="InterPro" id="IPR015421">
    <property type="entry name" value="PyrdxlP-dep_Trfase_major"/>
</dbReference>
<dbReference type="PANTHER" id="PTHR43206">
    <property type="entry name" value="AMINOTRANSFERASE"/>
    <property type="match status" value="1"/>
</dbReference>
<organism evidence="10 11">
    <name type="scientific">Nocardia tengchongensis</name>
    <dbReference type="NCBI Taxonomy" id="2055889"/>
    <lineage>
        <taxon>Bacteria</taxon>
        <taxon>Bacillati</taxon>
        <taxon>Actinomycetota</taxon>
        <taxon>Actinomycetes</taxon>
        <taxon>Mycobacteriales</taxon>
        <taxon>Nocardiaceae</taxon>
        <taxon>Nocardia</taxon>
    </lineage>
</organism>
<evidence type="ECO:0000256" key="2">
    <source>
        <dbReference type="ARBA" id="ARBA00008954"/>
    </source>
</evidence>
<dbReference type="PANTHER" id="PTHR43206:SF2">
    <property type="entry name" value="4-AMINOBUTYRATE AMINOTRANSFERASE GABT"/>
    <property type="match status" value="1"/>
</dbReference>
<dbReference type="EMBL" id="CP074371">
    <property type="protein sequence ID" value="QVI21729.1"/>
    <property type="molecule type" value="Genomic_DNA"/>
</dbReference>